<feature type="transmembrane region" description="Helical" evidence="6">
    <location>
        <begin position="299"/>
        <end position="329"/>
    </location>
</feature>
<dbReference type="EMBL" id="MZGT01000005">
    <property type="protein sequence ID" value="OPJ65708.1"/>
    <property type="molecule type" value="Genomic_DNA"/>
</dbReference>
<evidence type="ECO:0000256" key="1">
    <source>
        <dbReference type="ARBA" id="ARBA00004141"/>
    </source>
</evidence>
<dbReference type="OrthoDB" id="9772136at2"/>
<comment type="subcellular location">
    <subcellularLocation>
        <location evidence="1">Membrane</location>
        <topology evidence="1">Multi-pass membrane protein</topology>
    </subcellularLocation>
</comment>
<evidence type="ECO:0000313" key="9">
    <source>
        <dbReference type="EMBL" id="RII32105.1"/>
    </source>
</evidence>
<name>A0A1V4J077_9CLOT</name>
<dbReference type="EMBL" id="QXDJ01000009">
    <property type="protein sequence ID" value="RII32105.1"/>
    <property type="molecule type" value="Genomic_DNA"/>
</dbReference>
<evidence type="ECO:0000313" key="10">
    <source>
        <dbReference type="Proteomes" id="UP000191056"/>
    </source>
</evidence>
<dbReference type="PANTHER" id="PTHR21716">
    <property type="entry name" value="TRANSMEMBRANE PROTEIN"/>
    <property type="match status" value="1"/>
</dbReference>
<keyword evidence="10" id="KW-1185">Reference proteome</keyword>
<comment type="caution">
    <text evidence="8">The sequence shown here is derived from an EMBL/GenBank/DDBJ whole genome shotgun (WGS) entry which is preliminary data.</text>
</comment>
<dbReference type="AlphaFoldDB" id="A0A1V4J077"/>
<proteinExistence type="inferred from homology"/>
<evidence type="ECO:0000256" key="3">
    <source>
        <dbReference type="ARBA" id="ARBA00022692"/>
    </source>
</evidence>
<feature type="transmembrane region" description="Helical" evidence="6">
    <location>
        <begin position="203"/>
        <end position="225"/>
    </location>
</feature>
<reference evidence="7" key="3">
    <citation type="submission" date="2019-12" db="EMBL/GenBank/DDBJ databases">
        <title>Microbes associate with the intestines of laboratory mice.</title>
        <authorList>
            <person name="Navarre W."/>
            <person name="Wong E."/>
        </authorList>
    </citation>
    <scope>NUCLEOTIDE SEQUENCE</scope>
    <source>
        <strain evidence="7">NM79_F5</strain>
    </source>
</reference>
<organism evidence="8 10">
    <name type="scientific">Clostridium chromiireducens</name>
    <dbReference type="NCBI Taxonomy" id="225345"/>
    <lineage>
        <taxon>Bacteria</taxon>
        <taxon>Bacillati</taxon>
        <taxon>Bacillota</taxon>
        <taxon>Clostridia</taxon>
        <taxon>Eubacteriales</taxon>
        <taxon>Clostridiaceae</taxon>
        <taxon>Clostridium</taxon>
    </lineage>
</organism>
<reference evidence="9 11" key="2">
    <citation type="submission" date="2018-08" db="EMBL/GenBank/DDBJ databases">
        <title>Genome of Clostridium chromiireducens C1, DSM12136.</title>
        <authorList>
            <person name="Xing M."/>
            <person name="Wei Y."/>
            <person name="Ang E.L."/>
            <person name="Zhao H."/>
            <person name="Zhang Y."/>
        </authorList>
    </citation>
    <scope>NUCLEOTIDE SEQUENCE [LARGE SCALE GENOMIC DNA]</scope>
    <source>
        <strain evidence="9 11">C1</strain>
    </source>
</reference>
<keyword evidence="5 6" id="KW-0472">Membrane</keyword>
<evidence type="ECO:0000313" key="8">
    <source>
        <dbReference type="EMBL" id="OPJ65708.1"/>
    </source>
</evidence>
<dbReference type="Proteomes" id="UP000656077">
    <property type="component" value="Unassembled WGS sequence"/>
</dbReference>
<evidence type="ECO:0000313" key="7">
    <source>
        <dbReference type="EMBL" id="MVX64362.1"/>
    </source>
</evidence>
<keyword evidence="4 6" id="KW-1133">Transmembrane helix</keyword>
<evidence type="ECO:0000256" key="4">
    <source>
        <dbReference type="ARBA" id="ARBA00022989"/>
    </source>
</evidence>
<evidence type="ECO:0000256" key="5">
    <source>
        <dbReference type="ARBA" id="ARBA00023136"/>
    </source>
</evidence>
<gene>
    <name evidence="8" type="ORF">CLCHR_04830</name>
    <name evidence="9" type="ORF">D2A34_24605</name>
    <name evidence="7" type="ORF">GKZ28_11740</name>
</gene>
<accession>A0A1V4J077</accession>
<sequence length="347" mass="39595">MPNMMQILKSQGFKRFITLLILFMFLYAMRGMLNLMLLTFVFTYLIHNVSKFLINRFEGKIRINYKVMILAVSLFVTTMLFIIIIDFLPLVIHEFRQVIKQIQEIYYGSSQDNEIARLVREKLDQIYGHIFSAEGINYIVQSISNISRLGINIIISLILSIFFLLEKDRIIFFTYKFKQSKISGICSELEFFWEKFMSSFGKVIEAQIAIATVNGILSTIGLWIIGFPHLLGFGMMVMLLGLIPVAGVIISLLPLSIVAFNNGGLVHVVYILIMVALLHAFEAYILNPKLMSSKTKLPIFYTLSILLVSEHLGGVLGLIIGIPIFMFILDVIEVPYVNITSEEKNKH</sequence>
<dbReference type="InterPro" id="IPR002549">
    <property type="entry name" value="AI-2E-like"/>
</dbReference>
<reference evidence="8 10" key="1">
    <citation type="submission" date="2017-03" db="EMBL/GenBank/DDBJ databases">
        <title>Genome sequence of Clostridium chromiireducens DSM 23318.</title>
        <authorList>
            <person name="Poehlein A."/>
            <person name="Daniel R."/>
        </authorList>
    </citation>
    <scope>NUCLEOTIDE SEQUENCE [LARGE SCALE GENOMIC DNA]</scope>
    <source>
        <strain evidence="8 10">DSM 23318</strain>
    </source>
</reference>
<feature type="transmembrane region" description="Helical" evidence="6">
    <location>
        <begin position="265"/>
        <end position="287"/>
    </location>
</feature>
<dbReference type="GO" id="GO:0055085">
    <property type="term" value="P:transmembrane transport"/>
    <property type="evidence" value="ECO:0007669"/>
    <property type="project" value="TreeGrafter"/>
</dbReference>
<evidence type="ECO:0000256" key="6">
    <source>
        <dbReference type="SAM" id="Phobius"/>
    </source>
</evidence>
<feature type="transmembrane region" description="Helical" evidence="6">
    <location>
        <begin position="231"/>
        <end position="253"/>
    </location>
</feature>
<dbReference type="Pfam" id="PF01594">
    <property type="entry name" value="AI-2E_transport"/>
    <property type="match status" value="1"/>
</dbReference>
<dbReference type="RefSeq" id="WP_079438089.1">
    <property type="nucleotide sequence ID" value="NZ_JBLZIA010000014.1"/>
</dbReference>
<keyword evidence="3 6" id="KW-0812">Transmembrane</keyword>
<evidence type="ECO:0000313" key="11">
    <source>
        <dbReference type="Proteomes" id="UP000265930"/>
    </source>
</evidence>
<evidence type="ECO:0000256" key="2">
    <source>
        <dbReference type="ARBA" id="ARBA00009773"/>
    </source>
</evidence>
<comment type="similarity">
    <text evidence="2">Belongs to the autoinducer-2 exporter (AI-2E) (TC 2.A.86) family.</text>
</comment>
<dbReference type="Proteomes" id="UP000265930">
    <property type="component" value="Unassembled WGS sequence"/>
</dbReference>
<dbReference type="EMBL" id="WSRQ01000016">
    <property type="protein sequence ID" value="MVX64362.1"/>
    <property type="molecule type" value="Genomic_DNA"/>
</dbReference>
<protein>
    <submittedName>
        <fullName evidence="7">AI-2E family transporter</fullName>
    </submittedName>
</protein>
<dbReference type="Proteomes" id="UP000191056">
    <property type="component" value="Unassembled WGS sequence"/>
</dbReference>
<dbReference type="STRING" id="225345.CLCHR_04830"/>
<dbReference type="GO" id="GO:0016020">
    <property type="term" value="C:membrane"/>
    <property type="evidence" value="ECO:0007669"/>
    <property type="project" value="UniProtKB-SubCell"/>
</dbReference>
<feature type="transmembrane region" description="Helical" evidence="6">
    <location>
        <begin position="67"/>
        <end position="92"/>
    </location>
</feature>
<feature type="transmembrane region" description="Helical" evidence="6">
    <location>
        <begin position="146"/>
        <end position="165"/>
    </location>
</feature>
<dbReference type="PANTHER" id="PTHR21716:SF62">
    <property type="entry name" value="TRANSPORT PROTEIN YDBI-RELATED"/>
    <property type="match status" value="1"/>
</dbReference>